<proteinExistence type="predicted"/>
<dbReference type="EMBL" id="UINC01117766">
    <property type="protein sequence ID" value="SVC90423.1"/>
    <property type="molecule type" value="Genomic_DNA"/>
</dbReference>
<accession>A0A382QY47</accession>
<evidence type="ECO:0000256" key="1">
    <source>
        <dbReference type="SAM" id="MobiDB-lite"/>
    </source>
</evidence>
<name>A0A382QY47_9ZZZZ</name>
<feature type="non-terminal residue" evidence="2">
    <location>
        <position position="327"/>
    </location>
</feature>
<sequence>QNTWKDPLVQGQIHRDENGDYWEYHEPDRVGGASSASIVPGSGGWKKRSRSDGRRLLRDQEANQEASDEVRFFNDAQFEAALRGISEEDLGRIIRDEDAGFERRRDEGGLGLRADALQRGDRAAIQRLARLEVDRRREAVAPGRTKVDLADLSDDDLNARITRLHLADPVGNNEEVAAALEGALRERDRRAAGDPIATRRIEAVSDLDDDQIANEIDALPDQIDALGAARPNMAVEALQNRLLDLLSERNRRGWERREAEGGGVVVDRVAGDLLPNLNPFGPSPQLEEGRDWESQARDWTLDQQRAWLHADQRRLGDDFSPDGEVEM</sequence>
<organism evidence="2">
    <name type="scientific">marine metagenome</name>
    <dbReference type="NCBI Taxonomy" id="408172"/>
    <lineage>
        <taxon>unclassified sequences</taxon>
        <taxon>metagenomes</taxon>
        <taxon>ecological metagenomes</taxon>
    </lineage>
</organism>
<reference evidence="2" key="1">
    <citation type="submission" date="2018-05" db="EMBL/GenBank/DDBJ databases">
        <authorList>
            <person name="Lanie J.A."/>
            <person name="Ng W.-L."/>
            <person name="Kazmierczak K.M."/>
            <person name="Andrzejewski T.M."/>
            <person name="Davidsen T.M."/>
            <person name="Wayne K.J."/>
            <person name="Tettelin H."/>
            <person name="Glass J.I."/>
            <person name="Rusch D."/>
            <person name="Podicherti R."/>
            <person name="Tsui H.-C.T."/>
            <person name="Winkler M.E."/>
        </authorList>
    </citation>
    <scope>NUCLEOTIDE SEQUENCE</scope>
</reference>
<dbReference type="AlphaFoldDB" id="A0A382QY47"/>
<feature type="non-terminal residue" evidence="2">
    <location>
        <position position="1"/>
    </location>
</feature>
<gene>
    <name evidence="2" type="ORF">METZ01_LOCUS343277</name>
</gene>
<protein>
    <submittedName>
        <fullName evidence="2">Uncharacterized protein</fullName>
    </submittedName>
</protein>
<evidence type="ECO:0000313" key="2">
    <source>
        <dbReference type="EMBL" id="SVC90423.1"/>
    </source>
</evidence>
<feature type="region of interest" description="Disordered" evidence="1">
    <location>
        <begin position="26"/>
        <end position="54"/>
    </location>
</feature>